<evidence type="ECO:0000313" key="3">
    <source>
        <dbReference type="Proteomes" id="UP001152797"/>
    </source>
</evidence>
<name>A0A9P1BHQ6_9DINO</name>
<comment type="caution">
    <text evidence="1">The sequence shown here is derived from an EMBL/GenBank/DDBJ whole genome shotgun (WGS) entry which is preliminary data.</text>
</comment>
<proteinExistence type="predicted"/>
<dbReference type="EMBL" id="CAMXCT030000084">
    <property type="protein sequence ID" value="CAL4760869.1"/>
    <property type="molecule type" value="Genomic_DNA"/>
</dbReference>
<dbReference type="EMBL" id="CAMXCT010000084">
    <property type="protein sequence ID" value="CAI3973557.1"/>
    <property type="molecule type" value="Genomic_DNA"/>
</dbReference>
<keyword evidence="3" id="KW-1185">Reference proteome</keyword>
<sequence>MRRYTTMIRRQLTMSPPFEDSPLLLPSQLCAFRQQHLCSQVVFADIKRDTSEDIASLPTLSVKKNQTRCWWTKLHRYHLIWMEMDCICGKELELRFGGLARLPFLDVEAVCNDLAFKLQLPLAFRRDASFRMGALAAAGMASICLRIASPTLDGNQNDRMRLSCCLHWIVDALSDLPHCQNQEGADAGHVAPVASVCQSSA</sequence>
<protein>
    <submittedName>
        <fullName evidence="1">Uncharacterized protein</fullName>
    </submittedName>
</protein>
<reference evidence="1" key="1">
    <citation type="submission" date="2022-10" db="EMBL/GenBank/DDBJ databases">
        <authorList>
            <person name="Chen Y."/>
            <person name="Dougan E. K."/>
            <person name="Chan C."/>
            <person name="Rhodes N."/>
            <person name="Thang M."/>
        </authorList>
    </citation>
    <scope>NUCLEOTIDE SEQUENCE</scope>
</reference>
<organism evidence="1">
    <name type="scientific">Cladocopium goreaui</name>
    <dbReference type="NCBI Taxonomy" id="2562237"/>
    <lineage>
        <taxon>Eukaryota</taxon>
        <taxon>Sar</taxon>
        <taxon>Alveolata</taxon>
        <taxon>Dinophyceae</taxon>
        <taxon>Suessiales</taxon>
        <taxon>Symbiodiniaceae</taxon>
        <taxon>Cladocopium</taxon>
    </lineage>
</organism>
<evidence type="ECO:0000313" key="2">
    <source>
        <dbReference type="EMBL" id="CAL1126932.1"/>
    </source>
</evidence>
<evidence type="ECO:0000313" key="1">
    <source>
        <dbReference type="EMBL" id="CAI3973557.1"/>
    </source>
</evidence>
<dbReference type="AlphaFoldDB" id="A0A9P1BHQ6"/>
<dbReference type="Proteomes" id="UP001152797">
    <property type="component" value="Unassembled WGS sequence"/>
</dbReference>
<reference evidence="2" key="2">
    <citation type="submission" date="2024-04" db="EMBL/GenBank/DDBJ databases">
        <authorList>
            <person name="Chen Y."/>
            <person name="Shah S."/>
            <person name="Dougan E. K."/>
            <person name="Thang M."/>
            <person name="Chan C."/>
        </authorList>
    </citation>
    <scope>NUCLEOTIDE SEQUENCE [LARGE SCALE GENOMIC DNA]</scope>
</reference>
<dbReference type="EMBL" id="CAMXCT020000084">
    <property type="protein sequence ID" value="CAL1126932.1"/>
    <property type="molecule type" value="Genomic_DNA"/>
</dbReference>
<accession>A0A9P1BHQ6</accession>
<gene>
    <name evidence="1" type="ORF">C1SCF055_LOCUS2056</name>
</gene>